<keyword evidence="7" id="KW-0808">Transferase</keyword>
<dbReference type="OrthoDB" id="9805628at2"/>
<comment type="catalytic activity">
    <reaction evidence="12">
        <text>D-alanine + 2-oxoglutarate = D-glutamate + pyruvate</text>
        <dbReference type="Rhea" id="RHEA:15869"/>
        <dbReference type="ChEBI" id="CHEBI:15361"/>
        <dbReference type="ChEBI" id="CHEBI:16810"/>
        <dbReference type="ChEBI" id="CHEBI:29986"/>
        <dbReference type="ChEBI" id="CHEBI:57416"/>
        <dbReference type="EC" id="2.6.1.21"/>
    </reaction>
</comment>
<dbReference type="CDD" id="cd01558">
    <property type="entry name" value="D-AAT_like"/>
    <property type="match status" value="1"/>
</dbReference>
<comment type="similarity">
    <text evidence="2">Belongs to the class-IV pyridoxal-phosphate-dependent aminotransferase family.</text>
</comment>
<evidence type="ECO:0000256" key="4">
    <source>
        <dbReference type="ARBA" id="ARBA00012874"/>
    </source>
</evidence>
<evidence type="ECO:0000256" key="10">
    <source>
        <dbReference type="ARBA" id="ARBA00033316"/>
    </source>
</evidence>
<accession>A0A1H9YFN0</accession>
<evidence type="ECO:0000256" key="8">
    <source>
        <dbReference type="ARBA" id="ARBA00022898"/>
    </source>
</evidence>
<dbReference type="STRING" id="930131.SAMN05216389_101375"/>
<evidence type="ECO:0000256" key="5">
    <source>
        <dbReference type="ARBA" id="ARBA00021779"/>
    </source>
</evidence>
<dbReference type="GO" id="GO:0008652">
    <property type="term" value="P:amino acid biosynthetic process"/>
    <property type="evidence" value="ECO:0007669"/>
    <property type="project" value="UniProtKB-ARBA"/>
</dbReference>
<comment type="subunit">
    <text evidence="3">Homodimer.</text>
</comment>
<comment type="cofactor">
    <cofactor evidence="1">
        <name>pyridoxal 5'-phosphate</name>
        <dbReference type="ChEBI" id="CHEBI:597326"/>
    </cofactor>
</comment>
<dbReference type="Gene3D" id="3.20.10.10">
    <property type="entry name" value="D-amino Acid Aminotransferase, subunit A, domain 2"/>
    <property type="match status" value="1"/>
</dbReference>
<dbReference type="RefSeq" id="WP_090866229.1">
    <property type="nucleotide sequence ID" value="NZ_FOHE01000001.1"/>
</dbReference>
<dbReference type="PANTHER" id="PTHR42743">
    <property type="entry name" value="AMINO-ACID AMINOTRANSFERASE"/>
    <property type="match status" value="1"/>
</dbReference>
<evidence type="ECO:0000313" key="13">
    <source>
        <dbReference type="EMBL" id="SES67804.1"/>
    </source>
</evidence>
<name>A0A1H9YFN0_9BACI</name>
<dbReference type="FunFam" id="3.20.10.10:FF:000002">
    <property type="entry name" value="D-alanine aminotransferase"/>
    <property type="match status" value="1"/>
</dbReference>
<dbReference type="Gene3D" id="3.30.470.10">
    <property type="match status" value="1"/>
</dbReference>
<dbReference type="InterPro" id="IPR001544">
    <property type="entry name" value="Aminotrans_IV"/>
</dbReference>
<dbReference type="Pfam" id="PF01063">
    <property type="entry name" value="Aminotran_4"/>
    <property type="match status" value="1"/>
</dbReference>
<evidence type="ECO:0000256" key="1">
    <source>
        <dbReference type="ARBA" id="ARBA00001933"/>
    </source>
</evidence>
<evidence type="ECO:0000256" key="2">
    <source>
        <dbReference type="ARBA" id="ARBA00009320"/>
    </source>
</evidence>
<reference evidence="13 14" key="1">
    <citation type="submission" date="2016-10" db="EMBL/GenBank/DDBJ databases">
        <authorList>
            <person name="de Groot N.N."/>
        </authorList>
    </citation>
    <scope>NUCLEOTIDE SEQUENCE [LARGE SCALE GENOMIC DNA]</scope>
    <source>
        <strain evidence="13 14">IBRC-M 10780</strain>
    </source>
</reference>
<dbReference type="InterPro" id="IPR050571">
    <property type="entry name" value="Class-IV_PLP-Dep_Aminotrnsfr"/>
</dbReference>
<keyword evidence="14" id="KW-1185">Reference proteome</keyword>
<dbReference type="GO" id="GO:0005829">
    <property type="term" value="C:cytosol"/>
    <property type="evidence" value="ECO:0007669"/>
    <property type="project" value="TreeGrafter"/>
</dbReference>
<dbReference type="NCBIfam" id="TIGR01121">
    <property type="entry name" value="D_amino_aminoT"/>
    <property type="match status" value="1"/>
</dbReference>
<dbReference type="InterPro" id="IPR005784">
    <property type="entry name" value="D_amino_transT"/>
</dbReference>
<dbReference type="SUPFAM" id="SSF56752">
    <property type="entry name" value="D-aminoacid aminotransferase-like PLP-dependent enzymes"/>
    <property type="match status" value="1"/>
</dbReference>
<sequence>MSVYPVVLSQTKLIHRDSVKYPMEERALQFGDGVYEVIRVYHGNYYLLTEHVDRLYRSAEAIKIDIPFSKDTLTNLLNELLERNNINDDAKVYLQISRGSAPRDHAFPTDVSPNFYAYVQKMPRNMKNLENGVAVITHEDDRWQNCYIKSLNLLPNVIAKQAAHEKGCYEAILHKGGLVTECSAANVYLVKDGKIYTHPTTRNILYGCVRLRIEAFTKNLGIPLVEEAFTLKDIETADELFLSSSTSEVLPIIAVDAIQIANGKPQKITKQLQQAYEEDAKININPGNTQDVKNTFENSY</sequence>
<dbReference type="EMBL" id="FOHE01000001">
    <property type="protein sequence ID" value="SES67804.1"/>
    <property type="molecule type" value="Genomic_DNA"/>
</dbReference>
<organism evidence="13 14">
    <name type="scientific">Oceanobacillus limi</name>
    <dbReference type="NCBI Taxonomy" id="930131"/>
    <lineage>
        <taxon>Bacteria</taxon>
        <taxon>Bacillati</taxon>
        <taxon>Bacillota</taxon>
        <taxon>Bacilli</taxon>
        <taxon>Bacillales</taxon>
        <taxon>Bacillaceae</taxon>
        <taxon>Oceanobacillus</taxon>
    </lineage>
</organism>
<proteinExistence type="inferred from homology"/>
<dbReference type="InterPro" id="IPR036038">
    <property type="entry name" value="Aminotransferase-like"/>
</dbReference>
<dbReference type="InterPro" id="IPR043132">
    <property type="entry name" value="BCAT-like_C"/>
</dbReference>
<evidence type="ECO:0000313" key="14">
    <source>
        <dbReference type="Proteomes" id="UP000198618"/>
    </source>
</evidence>
<evidence type="ECO:0000256" key="9">
    <source>
        <dbReference type="ARBA" id="ARBA00030138"/>
    </source>
</evidence>
<dbReference type="GO" id="GO:0047810">
    <property type="term" value="F:D-alanine-2-oxoglutarate aminotransferase activity"/>
    <property type="evidence" value="ECO:0007669"/>
    <property type="project" value="UniProtKB-EC"/>
</dbReference>
<dbReference type="PANTHER" id="PTHR42743:SF10">
    <property type="entry name" value="D-ALANINE AMINOTRANSFERASE"/>
    <property type="match status" value="1"/>
</dbReference>
<dbReference type="InterPro" id="IPR043131">
    <property type="entry name" value="BCAT-like_N"/>
</dbReference>
<dbReference type="GO" id="GO:0046394">
    <property type="term" value="P:carboxylic acid biosynthetic process"/>
    <property type="evidence" value="ECO:0007669"/>
    <property type="project" value="UniProtKB-ARBA"/>
</dbReference>
<gene>
    <name evidence="13" type="ORF">SAMN05216389_101375</name>
</gene>
<dbReference type="GO" id="GO:0030170">
    <property type="term" value="F:pyridoxal phosphate binding"/>
    <property type="evidence" value="ECO:0007669"/>
    <property type="project" value="InterPro"/>
</dbReference>
<dbReference type="Proteomes" id="UP000198618">
    <property type="component" value="Unassembled WGS sequence"/>
</dbReference>
<evidence type="ECO:0000256" key="6">
    <source>
        <dbReference type="ARBA" id="ARBA00022576"/>
    </source>
</evidence>
<evidence type="ECO:0000256" key="12">
    <source>
        <dbReference type="ARBA" id="ARBA00047911"/>
    </source>
</evidence>
<dbReference type="GO" id="GO:0046416">
    <property type="term" value="P:D-amino acid metabolic process"/>
    <property type="evidence" value="ECO:0007669"/>
    <property type="project" value="InterPro"/>
</dbReference>
<protein>
    <recommendedName>
        <fullName evidence="5">D-alanine aminotransferase</fullName>
        <ecNumber evidence="4">2.6.1.21</ecNumber>
    </recommendedName>
    <alternativeName>
        <fullName evidence="11">D-amino acid aminotransferase</fullName>
    </alternativeName>
    <alternativeName>
        <fullName evidence="9">D-amino acid transaminase</fullName>
    </alternativeName>
    <alternativeName>
        <fullName evidence="10">D-aspartate aminotransferase</fullName>
    </alternativeName>
</protein>
<keyword evidence="8" id="KW-0663">Pyridoxal phosphate</keyword>
<evidence type="ECO:0000256" key="11">
    <source>
        <dbReference type="ARBA" id="ARBA00033391"/>
    </source>
</evidence>
<dbReference type="EC" id="2.6.1.21" evidence="4"/>
<evidence type="ECO:0000256" key="3">
    <source>
        <dbReference type="ARBA" id="ARBA00011738"/>
    </source>
</evidence>
<evidence type="ECO:0000256" key="7">
    <source>
        <dbReference type="ARBA" id="ARBA00022679"/>
    </source>
</evidence>
<dbReference type="AlphaFoldDB" id="A0A1H9YFN0"/>
<keyword evidence="6" id="KW-0032">Aminotransferase</keyword>